<accession>A0A1I6UT43</accession>
<dbReference type="InterPro" id="IPR029058">
    <property type="entry name" value="AB_hydrolase_fold"/>
</dbReference>
<reference evidence="2 3" key="1">
    <citation type="submission" date="2016-10" db="EMBL/GenBank/DDBJ databases">
        <authorList>
            <person name="de Groot N.N."/>
        </authorList>
    </citation>
    <scope>NUCLEOTIDE SEQUENCE [LARGE SCALE GENOMIC DNA]</scope>
    <source>
        <strain evidence="2 3">DSM 22789</strain>
    </source>
</reference>
<dbReference type="GO" id="GO:0016747">
    <property type="term" value="F:acyltransferase activity, transferring groups other than amino-acyl groups"/>
    <property type="evidence" value="ECO:0007669"/>
    <property type="project" value="TreeGrafter"/>
</dbReference>
<keyword evidence="1" id="KW-0732">Signal</keyword>
<dbReference type="STRING" id="683125.SAMN05660206_11014"/>
<proteinExistence type="predicted"/>
<evidence type="ECO:0000256" key="1">
    <source>
        <dbReference type="SAM" id="SignalP"/>
    </source>
</evidence>
<dbReference type="RefSeq" id="WP_093366642.1">
    <property type="nucleotide sequence ID" value="NZ_FOZZ01000010.1"/>
</dbReference>
<dbReference type="Gene3D" id="3.40.50.1820">
    <property type="entry name" value="alpha/beta hydrolase"/>
    <property type="match status" value="1"/>
</dbReference>
<dbReference type="Proteomes" id="UP000198785">
    <property type="component" value="Unassembled WGS sequence"/>
</dbReference>
<evidence type="ECO:0000313" key="3">
    <source>
        <dbReference type="Proteomes" id="UP000198785"/>
    </source>
</evidence>
<dbReference type="PANTHER" id="PTHR48098:SF1">
    <property type="entry name" value="DIACYLGLYCEROL ACYLTRANSFERASE_MYCOLYLTRANSFERASE AG85A"/>
    <property type="match status" value="1"/>
</dbReference>
<dbReference type="InterPro" id="IPR000801">
    <property type="entry name" value="Esterase-like"/>
</dbReference>
<dbReference type="SUPFAM" id="SSF81296">
    <property type="entry name" value="E set domains"/>
    <property type="match status" value="1"/>
</dbReference>
<feature type="signal peptide" evidence="1">
    <location>
        <begin position="1"/>
        <end position="22"/>
    </location>
</feature>
<dbReference type="AlphaFoldDB" id="A0A1I6UT43"/>
<protein>
    <submittedName>
        <fullName evidence="2">Enterochelin esterase</fullName>
    </submittedName>
</protein>
<name>A0A1I6UT43_9SPHI</name>
<dbReference type="InterPro" id="IPR014756">
    <property type="entry name" value="Ig_E-set"/>
</dbReference>
<dbReference type="OrthoDB" id="9803578at2"/>
<dbReference type="InterPro" id="IPR050583">
    <property type="entry name" value="Mycobacterial_A85_antigen"/>
</dbReference>
<organism evidence="2 3">
    <name type="scientific">Sphingobacterium wenxiniae</name>
    <dbReference type="NCBI Taxonomy" id="683125"/>
    <lineage>
        <taxon>Bacteria</taxon>
        <taxon>Pseudomonadati</taxon>
        <taxon>Bacteroidota</taxon>
        <taxon>Sphingobacteriia</taxon>
        <taxon>Sphingobacteriales</taxon>
        <taxon>Sphingobacteriaceae</taxon>
        <taxon>Sphingobacterium</taxon>
    </lineage>
</organism>
<keyword evidence="3" id="KW-1185">Reference proteome</keyword>
<dbReference type="SUPFAM" id="SSF53474">
    <property type="entry name" value="alpha/beta-Hydrolases"/>
    <property type="match status" value="1"/>
</dbReference>
<dbReference type="Pfam" id="PF00756">
    <property type="entry name" value="Esterase"/>
    <property type="match status" value="1"/>
</dbReference>
<evidence type="ECO:0000313" key="2">
    <source>
        <dbReference type="EMBL" id="SFT04601.1"/>
    </source>
</evidence>
<sequence length="385" mass="43241">MLRKSISIVLSLGFWAVGTAQAQENIGGNKTVVQSPVVHEDNAVTIRLAAKTQGEVYVIGNWMSGGKEKMLRDSLGLYYTTPSLSSDLYMYNLEMDGVVVNDPLNVYIVRDVANTFNYFLTKGAQADFYQIQDVPHGTVAKRWYDSPTLGMTRRMTVYTPAGYEQSEKALPVLYLLHGMGGDEEAWATLGRATQILDNMIAQGKVKPMIVVMPNGHVSNAAAPGESAKGQYPINFFTPDVGSGKMEESFMDIVQFVESNYRVKKEKSTRAIAGLSMGGSHTLFTSAYLNNHFDYVGLFSAAFRMNDKVQSPVFSNFEQNLAKQRDNGYKLYWIGMGKEDFLYKVGEDYRKRLDAIGMKYTYRESEGGHTWSNWRLYLTEFLPLLF</sequence>
<feature type="chain" id="PRO_5011493796" evidence="1">
    <location>
        <begin position="23"/>
        <end position="385"/>
    </location>
</feature>
<gene>
    <name evidence="2" type="ORF">SAMN05660206_11014</name>
</gene>
<dbReference type="PANTHER" id="PTHR48098">
    <property type="entry name" value="ENTEROCHELIN ESTERASE-RELATED"/>
    <property type="match status" value="1"/>
</dbReference>
<dbReference type="EMBL" id="FOZZ01000010">
    <property type="protein sequence ID" value="SFT04601.1"/>
    <property type="molecule type" value="Genomic_DNA"/>
</dbReference>